<evidence type="ECO:0000313" key="2">
    <source>
        <dbReference type="Proteomes" id="UP000192257"/>
    </source>
</evidence>
<dbReference type="AlphaFoldDB" id="A0A1X0NJT6"/>
<gene>
    <name evidence="1" type="ORF">TM35_000421810</name>
</gene>
<dbReference type="EMBL" id="NBCO01000042">
    <property type="protein sequence ID" value="ORC84723.1"/>
    <property type="molecule type" value="Genomic_DNA"/>
</dbReference>
<dbReference type="RefSeq" id="XP_028878789.1">
    <property type="nucleotide sequence ID" value="XM_029029992.1"/>
</dbReference>
<comment type="caution">
    <text evidence="1">The sequence shown here is derived from an EMBL/GenBank/DDBJ whole genome shotgun (WGS) entry which is preliminary data.</text>
</comment>
<dbReference type="GeneID" id="39989772"/>
<sequence>MSASGMEERQDVEWAAFRAARDRRREQARLAAALAELRRREGLHRKYDEASKAHEEELAAYTVRVESQVARQPMTLSTRLTSLRSTERILMSTGHYEEAAEAHAMFNLLEQSEREAAEERKRQIVENKLLAKQRELNRRDLSSYRKVLIAQQLNSMHEDAKIRTVEKNLQHKATEMAMTHYDQRRALNLPFLVPRVFDKTNQLKAARGTQLKKLVNGDHYYVPSLCSVYEGFLGQV</sequence>
<keyword evidence="2" id="KW-1185">Reference proteome</keyword>
<protein>
    <submittedName>
        <fullName evidence="1">Uncharacterized protein</fullName>
    </submittedName>
</protein>
<dbReference type="OrthoDB" id="265358at2759"/>
<dbReference type="Proteomes" id="UP000192257">
    <property type="component" value="Unassembled WGS sequence"/>
</dbReference>
<dbReference type="VEuPathDB" id="TriTrypDB:TM35_000421810"/>
<proteinExistence type="predicted"/>
<name>A0A1X0NJT6_9TRYP</name>
<accession>A0A1X0NJT6</accession>
<reference evidence="1 2" key="1">
    <citation type="submission" date="2017-03" db="EMBL/GenBank/DDBJ databases">
        <title>An alternative strategy for trypanosome survival in the mammalian bloodstream revealed through genome and transcriptome analysis of the ubiquitous bovine parasite Trypanosoma (Megatrypanum) theileri.</title>
        <authorList>
            <person name="Kelly S."/>
            <person name="Ivens A."/>
            <person name="Mott A."/>
            <person name="O'Neill E."/>
            <person name="Emms D."/>
            <person name="Macleod O."/>
            <person name="Voorheis P."/>
            <person name="Matthews J."/>
            <person name="Matthews K."/>
            <person name="Carrington M."/>
        </authorList>
    </citation>
    <scope>NUCLEOTIDE SEQUENCE [LARGE SCALE GENOMIC DNA]</scope>
    <source>
        <strain evidence="1">Edinburgh</strain>
    </source>
</reference>
<evidence type="ECO:0000313" key="1">
    <source>
        <dbReference type="EMBL" id="ORC84723.1"/>
    </source>
</evidence>
<organism evidence="1 2">
    <name type="scientific">Trypanosoma theileri</name>
    <dbReference type="NCBI Taxonomy" id="67003"/>
    <lineage>
        <taxon>Eukaryota</taxon>
        <taxon>Discoba</taxon>
        <taxon>Euglenozoa</taxon>
        <taxon>Kinetoplastea</taxon>
        <taxon>Metakinetoplastina</taxon>
        <taxon>Trypanosomatida</taxon>
        <taxon>Trypanosomatidae</taxon>
        <taxon>Trypanosoma</taxon>
    </lineage>
</organism>